<dbReference type="InterPro" id="IPR016181">
    <property type="entry name" value="Acyl_CoA_acyltransferase"/>
</dbReference>
<dbReference type="KEGG" id="wma:WM2015_1719"/>
<dbReference type="RefSeq" id="WP_211260918.1">
    <property type="nucleotide sequence ID" value="NZ_CP012154.1"/>
</dbReference>
<dbReference type="AlphaFoldDB" id="A0A0K0XWN1"/>
<proteinExistence type="predicted"/>
<dbReference type="Gene3D" id="3.40.630.30">
    <property type="match status" value="1"/>
</dbReference>
<keyword evidence="1" id="KW-0238">DNA-binding</keyword>
<protein>
    <submittedName>
        <fullName evidence="1">DNA-binding protein</fullName>
    </submittedName>
</protein>
<organism evidence="1 2">
    <name type="scientific">Wenzhouxiangella marina</name>
    <dbReference type="NCBI Taxonomy" id="1579979"/>
    <lineage>
        <taxon>Bacteria</taxon>
        <taxon>Pseudomonadati</taxon>
        <taxon>Pseudomonadota</taxon>
        <taxon>Gammaproteobacteria</taxon>
        <taxon>Chromatiales</taxon>
        <taxon>Wenzhouxiangellaceae</taxon>
        <taxon>Wenzhouxiangella</taxon>
    </lineage>
</organism>
<gene>
    <name evidence="1" type="ORF">WM2015_1719</name>
</gene>
<evidence type="ECO:0000313" key="2">
    <source>
        <dbReference type="Proteomes" id="UP000066624"/>
    </source>
</evidence>
<dbReference type="SUPFAM" id="SSF55729">
    <property type="entry name" value="Acyl-CoA N-acyltransferases (Nat)"/>
    <property type="match status" value="1"/>
</dbReference>
<evidence type="ECO:0000313" key="1">
    <source>
        <dbReference type="EMBL" id="AKS42088.1"/>
    </source>
</evidence>
<reference evidence="1 2" key="1">
    <citation type="submission" date="2015-07" db="EMBL/GenBank/DDBJ databases">
        <authorList>
            <person name="Noorani M."/>
        </authorList>
    </citation>
    <scope>NUCLEOTIDE SEQUENCE [LARGE SCALE GENOMIC DNA]</scope>
    <source>
        <strain evidence="1 2">KCTC 42284</strain>
    </source>
</reference>
<keyword evidence="2" id="KW-1185">Reference proteome</keyword>
<dbReference type="PANTHER" id="PTHR41368:SF1">
    <property type="entry name" value="PROTEIN YGHO"/>
    <property type="match status" value="1"/>
</dbReference>
<dbReference type="InterPro" id="IPR039968">
    <property type="entry name" value="BcerS-like"/>
</dbReference>
<dbReference type="EMBL" id="CP012154">
    <property type="protein sequence ID" value="AKS42088.1"/>
    <property type="molecule type" value="Genomic_DNA"/>
</dbReference>
<dbReference type="GO" id="GO:0003677">
    <property type="term" value="F:DNA binding"/>
    <property type="evidence" value="ECO:0007669"/>
    <property type="project" value="UniProtKB-KW"/>
</dbReference>
<dbReference type="STRING" id="1579979.WM2015_1719"/>
<accession>A0A0K0XWN1</accession>
<sequence length="381" mass="42954">MNSTLRVEAVSDRRAMRRFLSAARGIQGQDPNWVEPLRMERRHQWSARHPFFEHAEAQAFLALRGDDAVGTISAQIDRLAPSVDGRRLGWFGQLEGIDDGEVFAGLLRAASDWLSERGCGWLRGPFDLGINQGCGLLVEGRETPPMLMMNHAPAYYAERLEACGLVKAMDLLAYLLPPDFEPPAAMQRLTRRLDGRLRLRPLDFSRYDEELELLRDIFNDAWSDNWGFVPLTGAEFRAMGKDLRQIIRPAYTCVAEVDGEAAGFIVALPNINELIADLNGRLLPFGWARLLWRLKRRLATTARVPLMGVRKAHQRGPMGAAVSFSMIEQVRQALEADGVGQVELSWILESNRGMNSMIEAMGGDLYKRYRLYECELPVAVR</sequence>
<name>A0A0K0XWN1_9GAMM</name>
<dbReference type="Proteomes" id="UP000066624">
    <property type="component" value="Chromosome"/>
</dbReference>
<dbReference type="PATRIC" id="fig|1579979.3.peg.1762"/>
<dbReference type="PANTHER" id="PTHR41368">
    <property type="entry name" value="PROTEIN YGHO"/>
    <property type="match status" value="1"/>
</dbReference>